<dbReference type="OrthoDB" id="1086219at2"/>
<feature type="chain" id="PRO_5015618947" description="Outer membrane protein beta-barrel domain-containing protein" evidence="2">
    <location>
        <begin position="23"/>
        <end position="895"/>
    </location>
</feature>
<evidence type="ECO:0000259" key="3">
    <source>
        <dbReference type="Pfam" id="PF14905"/>
    </source>
</evidence>
<gene>
    <name evidence="4" type="ORF">DDR33_03095</name>
</gene>
<feature type="signal peptide" evidence="2">
    <location>
        <begin position="1"/>
        <end position="22"/>
    </location>
</feature>
<evidence type="ECO:0000256" key="2">
    <source>
        <dbReference type="SAM" id="SignalP"/>
    </source>
</evidence>
<organism evidence="4 5">
    <name type="scientific">Pararcticibacter amylolyticus</name>
    <dbReference type="NCBI Taxonomy" id="2173175"/>
    <lineage>
        <taxon>Bacteria</taxon>
        <taxon>Pseudomonadati</taxon>
        <taxon>Bacteroidota</taxon>
        <taxon>Sphingobacteriia</taxon>
        <taxon>Sphingobacteriales</taxon>
        <taxon>Sphingobacteriaceae</taxon>
        <taxon>Pararcticibacter</taxon>
    </lineage>
</organism>
<evidence type="ECO:0000256" key="1">
    <source>
        <dbReference type="SAM" id="MobiDB-lite"/>
    </source>
</evidence>
<dbReference type="Pfam" id="PF13620">
    <property type="entry name" value="CarboxypepD_reg"/>
    <property type="match status" value="1"/>
</dbReference>
<feature type="region of interest" description="Disordered" evidence="1">
    <location>
        <begin position="394"/>
        <end position="427"/>
    </location>
</feature>
<proteinExistence type="predicted"/>
<dbReference type="EMBL" id="QEAS01000002">
    <property type="protein sequence ID" value="PWG82023.1"/>
    <property type="molecule type" value="Genomic_DNA"/>
</dbReference>
<dbReference type="InterPro" id="IPR041700">
    <property type="entry name" value="OMP_b-brl_3"/>
</dbReference>
<dbReference type="SUPFAM" id="SSF56935">
    <property type="entry name" value="Porins"/>
    <property type="match status" value="1"/>
</dbReference>
<evidence type="ECO:0000313" key="5">
    <source>
        <dbReference type="Proteomes" id="UP000245647"/>
    </source>
</evidence>
<evidence type="ECO:0000313" key="4">
    <source>
        <dbReference type="EMBL" id="PWG82023.1"/>
    </source>
</evidence>
<accession>A0A2U2PKU0</accession>
<dbReference type="AlphaFoldDB" id="A0A2U2PKU0"/>
<dbReference type="SUPFAM" id="SSF49464">
    <property type="entry name" value="Carboxypeptidase regulatory domain-like"/>
    <property type="match status" value="1"/>
</dbReference>
<feature type="domain" description="Outer membrane protein beta-barrel" evidence="3">
    <location>
        <begin position="437"/>
        <end position="883"/>
    </location>
</feature>
<feature type="compositionally biased region" description="Low complexity" evidence="1">
    <location>
        <begin position="394"/>
        <end position="408"/>
    </location>
</feature>
<reference evidence="4 5" key="1">
    <citation type="submission" date="2018-04" db="EMBL/GenBank/DDBJ databases">
        <title>Pedobacter chongqingensis sp. nov., isolated from a rottenly hemp rope.</title>
        <authorList>
            <person name="Cai Y."/>
        </authorList>
    </citation>
    <scope>NUCLEOTIDE SEQUENCE [LARGE SCALE GENOMIC DNA]</scope>
    <source>
        <strain evidence="4 5">FJ4-8</strain>
    </source>
</reference>
<keyword evidence="2" id="KW-0732">Signal</keyword>
<feature type="compositionally biased region" description="Polar residues" evidence="1">
    <location>
        <begin position="409"/>
        <end position="427"/>
    </location>
</feature>
<dbReference type="InterPro" id="IPR008969">
    <property type="entry name" value="CarboxyPept-like_regulatory"/>
</dbReference>
<name>A0A2U2PKU0_9SPHI</name>
<dbReference type="Proteomes" id="UP000245647">
    <property type="component" value="Unassembled WGS sequence"/>
</dbReference>
<dbReference type="Pfam" id="PF14905">
    <property type="entry name" value="OMP_b-brl_3"/>
    <property type="match status" value="1"/>
</dbReference>
<comment type="caution">
    <text evidence="4">The sequence shown here is derived from an EMBL/GenBank/DDBJ whole genome shotgun (WGS) entry which is preliminary data.</text>
</comment>
<sequence length="895" mass="100082">MIFRSYFFLLSAFFLTCISAAAQNKASIMGNVRDSLTRKALEFATVSVIRASDSTLVSYTLSDEDGNYTLRNMPLQQSLRLVISYVSYHPFRKTLLLRQGGEIKLDTAFLAGTTLKEAVVTATYQPVAVRKDTVEFNALAFKTRPSALIEELLKKIPGVDIDNAGTITVNGKKVSRILIDGKEFFGNDPTMATRNLEASLLSKIQVYDDRKNDPDHRIEESKVSKVLDLRLKKAIRRSVFGRLSASAGSRERVETGGMVNLFTDTIQFSAIASHSNLGNPGASLFSSSGPGDMVMQGGGQPSRNRVSSTGVNFNYSPKKKLMLNGVYRLSSSSSETNNRSLTSQVLNDTTLLSLVSGTGKQKNLQHMLNGGLDWQPDTLTTLYWSASANFGSNRSDNLSSNTTSNNFNPLISESQNNGTSKGDQNSFSHTLNFHRRMRKKGASYGVTQQISISPNNSRSYNTNSLLSYSSQVSSDTLRRLNDNSSKSINGNLGLSFRYPLWKKLVAGVAADASYNKSSQKSSIFNFDPQSGTYSEFIPDQSSDIDRIQWEQNVRPELVYSFNEKASLTLGLTTQWSCIDNHFADRSQDLNQEYFNFLPSFRLSLERYSFSYDASVSQPNVNDLRPVTIELTPQSSFTGNPNLKPSRSHSFTASLFSYNTEKQQYINVFVNASIQQNVIFQRKTVSGTGSESTMPENRNGQYGLSTSAELSRQFKKSGEFQFTTATSAGLMYNKNFFVVNLDEGYLNSYSLNLSQRFSMSWKDKMEFSPSYTARPVFNSYQDVAYSNIKYVYHNADARLSIRVPAKMTWEVFYSYSYNPLAGEGFQKSVHFVNAAVGTRMFKKDMAEIRLSCYDLLNQNVGSMRRVYGNTTTDIQTEILKRYFLVTCIFKFNKTAG</sequence>
<protein>
    <recommendedName>
        <fullName evidence="3">Outer membrane protein beta-barrel domain-containing protein</fullName>
    </recommendedName>
</protein>
<keyword evidence="5" id="KW-1185">Reference proteome</keyword>